<feature type="compositionally biased region" description="Low complexity" evidence="1">
    <location>
        <begin position="1153"/>
        <end position="1165"/>
    </location>
</feature>
<dbReference type="SUPFAM" id="SSF47954">
    <property type="entry name" value="Cyclin-like"/>
    <property type="match status" value="1"/>
</dbReference>
<gene>
    <name evidence="2" type="ORF">ABL78_2866</name>
</gene>
<feature type="region of interest" description="Disordered" evidence="1">
    <location>
        <begin position="909"/>
        <end position="930"/>
    </location>
</feature>
<protein>
    <submittedName>
        <fullName evidence="2">Putative Cyc2-like cyclin</fullName>
    </submittedName>
</protein>
<dbReference type="InterPro" id="IPR013922">
    <property type="entry name" value="Cyclin_PHO80-like"/>
</dbReference>
<dbReference type="PANTHER" id="PTHR15615:SF108">
    <property type="entry name" value="PROTEIN CNPPD1"/>
    <property type="match status" value="1"/>
</dbReference>
<feature type="region of interest" description="Disordered" evidence="1">
    <location>
        <begin position="514"/>
        <end position="584"/>
    </location>
</feature>
<feature type="compositionally biased region" description="Low complexity" evidence="1">
    <location>
        <begin position="462"/>
        <end position="471"/>
    </location>
</feature>
<dbReference type="OrthoDB" id="337735at2759"/>
<feature type="compositionally biased region" description="Gly residues" evidence="1">
    <location>
        <begin position="492"/>
        <end position="502"/>
    </location>
</feature>
<evidence type="ECO:0000313" key="3">
    <source>
        <dbReference type="Proteomes" id="UP000038009"/>
    </source>
</evidence>
<feature type="region of interest" description="Disordered" evidence="1">
    <location>
        <begin position="138"/>
        <end position="242"/>
    </location>
</feature>
<keyword evidence="3" id="KW-1185">Reference proteome</keyword>
<feature type="compositionally biased region" description="Basic and acidic residues" evidence="1">
    <location>
        <begin position="316"/>
        <end position="332"/>
    </location>
</feature>
<feature type="compositionally biased region" description="Low complexity" evidence="1">
    <location>
        <begin position="1185"/>
        <end position="1197"/>
    </location>
</feature>
<feature type="compositionally biased region" description="Low complexity" evidence="1">
    <location>
        <begin position="784"/>
        <end position="796"/>
    </location>
</feature>
<feature type="region of interest" description="Disordered" evidence="1">
    <location>
        <begin position="295"/>
        <end position="343"/>
    </location>
</feature>
<feature type="region of interest" description="Disordered" evidence="1">
    <location>
        <begin position="1066"/>
        <end position="1136"/>
    </location>
</feature>
<dbReference type="Gene3D" id="1.10.472.10">
    <property type="entry name" value="Cyclin-like"/>
    <property type="match status" value="1"/>
</dbReference>
<feature type="compositionally biased region" description="Basic and acidic residues" evidence="1">
    <location>
        <begin position="400"/>
        <end position="413"/>
    </location>
</feature>
<name>A0A0N1ILC7_LEPSE</name>
<dbReference type="GO" id="GO:0019901">
    <property type="term" value="F:protein kinase binding"/>
    <property type="evidence" value="ECO:0007669"/>
    <property type="project" value="InterPro"/>
</dbReference>
<feature type="compositionally biased region" description="Acidic residues" evidence="1">
    <location>
        <begin position="427"/>
        <end position="439"/>
    </location>
</feature>
<reference evidence="2 3" key="1">
    <citation type="journal article" date="2015" name="PLoS Pathog.">
        <title>Leptomonas seymouri: Adaptations to the Dixenous Life Cycle Analyzed by Genome Sequencing, Transcriptome Profiling and Co-infection with Leishmania donovani.</title>
        <authorList>
            <person name="Kraeva N."/>
            <person name="Butenko A."/>
            <person name="Hlavacova J."/>
            <person name="Kostygov A."/>
            <person name="Myskova J."/>
            <person name="Grybchuk D."/>
            <person name="Lestinova T."/>
            <person name="Votypka J."/>
            <person name="Volf P."/>
            <person name="Opperdoes F."/>
            <person name="Flegontov P."/>
            <person name="Lukes J."/>
            <person name="Yurchenko V."/>
        </authorList>
    </citation>
    <scope>NUCLEOTIDE SEQUENCE [LARGE SCALE GENOMIC DNA]</scope>
    <source>
        <strain evidence="2 3">ATCC 30220</strain>
    </source>
</reference>
<comment type="caution">
    <text evidence="2">The sequence shown here is derived from an EMBL/GenBank/DDBJ whole genome shotgun (WGS) entry which is preliminary data.</text>
</comment>
<feature type="compositionally biased region" description="Polar residues" evidence="1">
    <location>
        <begin position="360"/>
        <end position="369"/>
    </location>
</feature>
<feature type="region of interest" description="Disordered" evidence="1">
    <location>
        <begin position="400"/>
        <end position="502"/>
    </location>
</feature>
<dbReference type="EMBL" id="LJSK01000064">
    <property type="protein sequence ID" value="KPI88040.1"/>
    <property type="molecule type" value="Genomic_DNA"/>
</dbReference>
<evidence type="ECO:0000256" key="1">
    <source>
        <dbReference type="SAM" id="MobiDB-lite"/>
    </source>
</evidence>
<feature type="region of interest" description="Disordered" evidence="1">
    <location>
        <begin position="1153"/>
        <end position="1228"/>
    </location>
</feature>
<feature type="compositionally biased region" description="Low complexity" evidence="1">
    <location>
        <begin position="997"/>
        <end position="1015"/>
    </location>
</feature>
<evidence type="ECO:0000313" key="2">
    <source>
        <dbReference type="EMBL" id="KPI88040.1"/>
    </source>
</evidence>
<organism evidence="2 3">
    <name type="scientific">Leptomonas seymouri</name>
    <dbReference type="NCBI Taxonomy" id="5684"/>
    <lineage>
        <taxon>Eukaryota</taxon>
        <taxon>Discoba</taxon>
        <taxon>Euglenozoa</taxon>
        <taxon>Kinetoplastea</taxon>
        <taxon>Metakinetoplastina</taxon>
        <taxon>Trypanosomatida</taxon>
        <taxon>Trypanosomatidae</taxon>
        <taxon>Leishmaniinae</taxon>
        <taxon>Leptomonas</taxon>
    </lineage>
</organism>
<feature type="compositionally biased region" description="Low complexity" evidence="1">
    <location>
        <begin position="909"/>
        <end position="928"/>
    </location>
</feature>
<accession>A0A0N1ILC7</accession>
<dbReference type="InterPro" id="IPR036915">
    <property type="entry name" value="Cyclin-like_sf"/>
</dbReference>
<feature type="region of interest" description="Disordered" evidence="1">
    <location>
        <begin position="360"/>
        <end position="385"/>
    </location>
</feature>
<feature type="compositionally biased region" description="Polar residues" evidence="1">
    <location>
        <begin position="144"/>
        <end position="158"/>
    </location>
</feature>
<proteinExistence type="predicted"/>
<feature type="compositionally biased region" description="Low complexity" evidence="1">
    <location>
        <begin position="1066"/>
        <end position="1084"/>
    </location>
</feature>
<sequence>MDCVVEVGIPPRRSSPHPLCSSPYSIGSSGGGVASYCGHSGSFAGAAVSLSGAVLEDFVKNPQQHSHAHAVHAASSAAYYAELDPSANLHAEGNQQQQKEAISNTQVSTFPSLSTCGGSASNLTTLVITTTATNASTSIAGSSVESTPLSGASSQQQLIRAKAERAVAESNQLRPPLKSRSSSHHRDNEEEGSHTATPPRPAQPETASSAAVAAVHCTSRSPASSKRPRQQQDQQPPIQGVDAPARAMHIPDLSTFADTSAVRSKASMTASNAISPVTVWSNGGAARVVHDTVDYEDQTNGVPHAKHPREGEEEGDVAKPKQQPRERRHAEYNAEQLNSCAPSAKLTSTTAAMKVIPTMTAGSNGTTHTVAPDATPQEPPPKKFAAGAEDAMEALNYTVARHEEDNEEAERRPASVRSRRRAAPSALEDDSNSGVEEEDKLASPSESSMPQSGERRLSTGSRRAAQARQQQYPKGKSDKENRRKSRLASTGSGIGSLLGGGRYHNDSITASIAYDPSRFSTPPLAQQQQSGESPVTQSNSSAGLKADMGRRWSESQPSCATPPEGQVHSKPAAAQQQVLQPPPAKPDIKLIETRYAFLAMSFMMRLLCKLHKGEPIPSSDFHSHCIPPMSVTMYVQRLVRYCACSGEALLCAFLLLLKYVIHSGHPITIYNAHRLLITSVVLGIKLRDDVYYSNVYYGRIGGISGREMNKLEVLFLSKLDWDTQVHAEEYTALLDLLEALSIDVDPTPEQLEAFAAAFPEKVAAYVPDEDDDEVEEAAAKLQQGSSPSPSTGATAAAAVNVKPGASAASALPDAQQRKLLRGAYRLHQWHTLVEPWMAQLQQHVFARKEENRQAAAAAWQAEGERWDQYYREDEEAAARQRRESSASAWLSPLSVQKRATSSATLVAASSGSASVSNAGGAATAAWSGEPPYQSAWSHAESISYHGGHASNSYSSQQQQQQHQEMNPRYSNFINFANVVTGGYFGSSAVSGSGGARQHSSPASSTQHQQQSSASAYHHRLSSSHRVSSAPMTAAGSNSVHYHTATERAPRPTSASFDITNRAAASSISGATAATTTTGYGTGSTPHDDDSSNHNHLNSNVEVSAPSLSQPSVAGMTATARTASPISSTTPGSGINVNAQPYYYVSSRVRKQQQQQQSVASASTSVGPELSLSSTDASPVRPGNEATVTDTTTSSSAARMAVPKAAPLAEGSVNPPSRLSSHPTTSTMPCRSGVEAVLAAMKRGSTSALCCPEGEKMVRYINSTEGSHNSGGGTASASHTFPARPIAKGMLGGHEGEQVASAHVPRRSPQSAFQPQAHRRSAYASQHSLGKKRSKPDSYKDY</sequence>
<feature type="region of interest" description="Disordered" evidence="1">
    <location>
        <begin position="773"/>
        <end position="796"/>
    </location>
</feature>
<dbReference type="OMA" id="HSHCIPP"/>
<feature type="compositionally biased region" description="Polar residues" evidence="1">
    <location>
        <begin position="518"/>
        <end position="542"/>
    </location>
</feature>
<dbReference type="Pfam" id="PF08613">
    <property type="entry name" value="Cyclin"/>
    <property type="match status" value="1"/>
</dbReference>
<dbReference type="Proteomes" id="UP000038009">
    <property type="component" value="Unassembled WGS sequence"/>
</dbReference>
<dbReference type="CDD" id="cd20558">
    <property type="entry name" value="CYCLIN_ScPCL7-like"/>
    <property type="match status" value="1"/>
</dbReference>
<feature type="compositionally biased region" description="Basic and acidic residues" evidence="1">
    <location>
        <begin position="184"/>
        <end position="193"/>
    </location>
</feature>
<feature type="compositionally biased region" description="Polar residues" evidence="1">
    <location>
        <begin position="1213"/>
        <end position="1228"/>
    </location>
</feature>
<dbReference type="PANTHER" id="PTHR15615">
    <property type="match status" value="1"/>
</dbReference>
<feature type="region of interest" description="Disordered" evidence="1">
    <location>
        <begin position="989"/>
        <end position="1053"/>
    </location>
</feature>
<feature type="compositionally biased region" description="Polar residues" evidence="1">
    <location>
        <begin position="1118"/>
        <end position="1136"/>
    </location>
</feature>
<feature type="region of interest" description="Disordered" evidence="1">
    <location>
        <begin position="1262"/>
        <end position="1341"/>
    </location>
</feature>
<dbReference type="VEuPathDB" id="TriTrypDB:Lsey_0064_0080"/>